<proteinExistence type="inferred from homology"/>
<dbReference type="EMBL" id="CP114413">
    <property type="protein sequence ID" value="WAZ19959.1"/>
    <property type="molecule type" value="Genomic_DNA"/>
</dbReference>
<organism evidence="3 4">
    <name type="scientific">Streptomyces cinnabarinus</name>
    <dbReference type="NCBI Taxonomy" id="67287"/>
    <lineage>
        <taxon>Bacteria</taxon>
        <taxon>Bacillati</taxon>
        <taxon>Actinomycetota</taxon>
        <taxon>Actinomycetes</taxon>
        <taxon>Kitasatosporales</taxon>
        <taxon>Streptomycetaceae</taxon>
        <taxon>Streptomyces</taxon>
    </lineage>
</organism>
<sequence length="261" mass="28661">MTGQLLQDTTVVRPVPRPDATRTLVCLGFCGGGTGSYRAWQPSLGEATDLALVCYPGREGRFAEEFAPDWDALAEDATDAVVRAAAAAPNRPYRLFGHSMGGWMAFDVTVRLAERGAPLPERLIVSSCNAPDRGVTERDRFPRLEDTEGHLVEWMRTIGLLPDYALDDPDLREMAIELMRADITVRDSYRPRHGVTTSVPVHVLYGEDDAVIEPAVAEQWARCATGGLRVDALPGGHFYTPSVWQALPDHFADADLEEGVR</sequence>
<evidence type="ECO:0000256" key="1">
    <source>
        <dbReference type="ARBA" id="ARBA00007169"/>
    </source>
</evidence>
<comment type="similarity">
    <text evidence="1">Belongs to the thioesterase family.</text>
</comment>
<keyword evidence="4" id="KW-1185">Reference proteome</keyword>
<dbReference type="Proteomes" id="UP001164439">
    <property type="component" value="Chromosome"/>
</dbReference>
<name>A0ABY7K6E9_9ACTN</name>
<evidence type="ECO:0000313" key="3">
    <source>
        <dbReference type="EMBL" id="WAZ19959.1"/>
    </source>
</evidence>
<evidence type="ECO:0000259" key="2">
    <source>
        <dbReference type="Pfam" id="PF00975"/>
    </source>
</evidence>
<keyword evidence="3" id="KW-0378">Hydrolase</keyword>
<dbReference type="SUPFAM" id="SSF53474">
    <property type="entry name" value="alpha/beta-Hydrolases"/>
    <property type="match status" value="1"/>
</dbReference>
<evidence type="ECO:0000313" key="4">
    <source>
        <dbReference type="Proteomes" id="UP001164439"/>
    </source>
</evidence>
<dbReference type="InterPro" id="IPR012223">
    <property type="entry name" value="TEII"/>
</dbReference>
<dbReference type="PANTHER" id="PTHR11487:SF0">
    <property type="entry name" value="S-ACYL FATTY ACID SYNTHASE THIOESTERASE, MEDIUM CHAIN"/>
    <property type="match status" value="1"/>
</dbReference>
<gene>
    <name evidence="3" type="ORF">STRCI_001047</name>
</gene>
<accession>A0ABY7K6E9</accession>
<reference evidence="3" key="1">
    <citation type="submission" date="2022-12" db="EMBL/GenBank/DDBJ databases">
        <authorList>
            <person name="Ruckert C."/>
            <person name="Busche T."/>
            <person name="Kalinowski J."/>
            <person name="Wittmann C."/>
        </authorList>
    </citation>
    <scope>NUCLEOTIDE SEQUENCE</scope>
    <source>
        <strain evidence="3">DSM 40467</strain>
    </source>
</reference>
<feature type="domain" description="Thioesterase" evidence="2">
    <location>
        <begin position="22"/>
        <end position="240"/>
    </location>
</feature>
<dbReference type="Pfam" id="PF00975">
    <property type="entry name" value="Thioesterase"/>
    <property type="match status" value="1"/>
</dbReference>
<dbReference type="GO" id="GO:0016787">
    <property type="term" value="F:hydrolase activity"/>
    <property type="evidence" value="ECO:0007669"/>
    <property type="project" value="UniProtKB-KW"/>
</dbReference>
<protein>
    <submittedName>
        <fullName evidence="3">Alpha/beta fold hydrolase</fullName>
    </submittedName>
</protein>
<dbReference type="Gene3D" id="3.40.50.1820">
    <property type="entry name" value="alpha/beta hydrolase"/>
    <property type="match status" value="1"/>
</dbReference>
<dbReference type="RefSeq" id="WP_269657650.1">
    <property type="nucleotide sequence ID" value="NZ_CP114413.1"/>
</dbReference>
<dbReference type="InterPro" id="IPR029058">
    <property type="entry name" value="AB_hydrolase_fold"/>
</dbReference>
<dbReference type="PANTHER" id="PTHR11487">
    <property type="entry name" value="THIOESTERASE"/>
    <property type="match status" value="1"/>
</dbReference>
<dbReference type="InterPro" id="IPR001031">
    <property type="entry name" value="Thioesterase"/>
</dbReference>